<dbReference type="Pfam" id="PF00379">
    <property type="entry name" value="Chitin_bind_4"/>
    <property type="match status" value="1"/>
</dbReference>
<dbReference type="PANTHER" id="PTHR10380">
    <property type="entry name" value="CUTICLE PROTEIN"/>
    <property type="match status" value="1"/>
</dbReference>
<feature type="region of interest" description="Disordered" evidence="2">
    <location>
        <begin position="450"/>
        <end position="469"/>
    </location>
</feature>
<dbReference type="OrthoDB" id="8188035at2759"/>
<feature type="chain" id="PRO_5040472878" description="Cuticle protein 6" evidence="3">
    <location>
        <begin position="19"/>
        <end position="469"/>
    </location>
</feature>
<keyword evidence="1" id="KW-0193">Cuticle</keyword>
<reference evidence="4" key="2">
    <citation type="submission" date="2022-10" db="EMBL/GenBank/DDBJ databases">
        <authorList>
            <consortium name="ENA_rothamsted_submissions"/>
            <consortium name="culmorum"/>
            <person name="King R."/>
        </authorList>
    </citation>
    <scope>NUCLEOTIDE SEQUENCE</scope>
</reference>
<evidence type="ECO:0000256" key="1">
    <source>
        <dbReference type="PROSITE-ProRule" id="PRU00497"/>
    </source>
</evidence>
<dbReference type="GO" id="GO:0062129">
    <property type="term" value="C:chitin-based extracellular matrix"/>
    <property type="evidence" value="ECO:0007669"/>
    <property type="project" value="TreeGrafter"/>
</dbReference>
<evidence type="ECO:0000313" key="4">
    <source>
        <dbReference type="EMBL" id="CAG9804139.1"/>
    </source>
</evidence>
<evidence type="ECO:0000256" key="3">
    <source>
        <dbReference type="SAM" id="SignalP"/>
    </source>
</evidence>
<evidence type="ECO:0000313" key="5">
    <source>
        <dbReference type="Proteomes" id="UP001153620"/>
    </source>
</evidence>
<feature type="signal peptide" evidence="3">
    <location>
        <begin position="1"/>
        <end position="18"/>
    </location>
</feature>
<sequence>MKLNILLLCLMAVSLIRAAHIQLLDITPEEAQKLITQQSLDLRYSNKIGEASAAGKAFNGKIIDSDDYTEEVYDANQFHGQDGLGRFVFGHSDNQQARLEAGNANGEVRGQYRYVDPWGNDIEVQYWSDSLGFHQTDNRPKFDLQPVTETPEVQAAREEHERLWKEAARLNGIDAESNGYYNSDNDDLEEQVSNQNEKFARYPVLPYEKHISSDNAKDFGDVRDDSVIVEATEKRKARSRFARQFDNVEEVTSEPRGFFYSFDYAVPHINDHGSGRNIEGQPSETIEIFTRTDADNEETENIEEPRISAKIAAGILSEDEVHDAQIHPKQKAQFKLKEDLRQSAKISAGLLSEDERTSAKIHDGIIPEDEVHDAQVHPKQRAQIKREDEQQYSAKIAAGLQSEDEVHDTQVHPKQRAGIQAPNPERVSTRIHDGLAPEDEVHDVQISPKQKVYRSVNRGRGSIRYKDTV</sequence>
<reference evidence="4" key="1">
    <citation type="submission" date="2022-01" db="EMBL/GenBank/DDBJ databases">
        <authorList>
            <person name="King R."/>
        </authorList>
    </citation>
    <scope>NUCLEOTIDE SEQUENCE</scope>
</reference>
<keyword evidence="5" id="KW-1185">Reference proteome</keyword>
<accession>A0A9N9RUX8</accession>
<dbReference type="InterPro" id="IPR000618">
    <property type="entry name" value="Insect_cuticle"/>
</dbReference>
<dbReference type="Proteomes" id="UP001153620">
    <property type="component" value="Chromosome 2"/>
</dbReference>
<dbReference type="GO" id="GO:0008010">
    <property type="term" value="F:structural constituent of chitin-based larval cuticle"/>
    <property type="evidence" value="ECO:0007669"/>
    <property type="project" value="TreeGrafter"/>
</dbReference>
<evidence type="ECO:0008006" key="6">
    <source>
        <dbReference type="Google" id="ProtNLM"/>
    </source>
</evidence>
<dbReference type="PROSITE" id="PS51155">
    <property type="entry name" value="CHIT_BIND_RR_2"/>
    <property type="match status" value="1"/>
</dbReference>
<evidence type="ECO:0000256" key="2">
    <source>
        <dbReference type="SAM" id="MobiDB-lite"/>
    </source>
</evidence>
<dbReference type="PANTHER" id="PTHR10380:SF236">
    <property type="entry name" value="PUPAL CUTICLE PROTEIN EDG-84A-LIKE PROTEIN"/>
    <property type="match status" value="1"/>
</dbReference>
<protein>
    <recommendedName>
        <fullName evidence="6">Cuticle protein 6</fullName>
    </recommendedName>
</protein>
<dbReference type="InterPro" id="IPR050468">
    <property type="entry name" value="Cuticle_Struct_Prot"/>
</dbReference>
<name>A0A9N9RUX8_9DIPT</name>
<organism evidence="4 5">
    <name type="scientific">Chironomus riparius</name>
    <dbReference type="NCBI Taxonomy" id="315576"/>
    <lineage>
        <taxon>Eukaryota</taxon>
        <taxon>Metazoa</taxon>
        <taxon>Ecdysozoa</taxon>
        <taxon>Arthropoda</taxon>
        <taxon>Hexapoda</taxon>
        <taxon>Insecta</taxon>
        <taxon>Pterygota</taxon>
        <taxon>Neoptera</taxon>
        <taxon>Endopterygota</taxon>
        <taxon>Diptera</taxon>
        <taxon>Nematocera</taxon>
        <taxon>Chironomoidea</taxon>
        <taxon>Chironomidae</taxon>
        <taxon>Chironominae</taxon>
        <taxon>Chironomus</taxon>
    </lineage>
</organism>
<gene>
    <name evidence="4" type="ORF">CHIRRI_LOCUS7031</name>
</gene>
<proteinExistence type="predicted"/>
<keyword evidence="3" id="KW-0732">Signal</keyword>
<dbReference type="EMBL" id="OU895878">
    <property type="protein sequence ID" value="CAG9804139.1"/>
    <property type="molecule type" value="Genomic_DNA"/>
</dbReference>
<dbReference type="AlphaFoldDB" id="A0A9N9RUX8"/>